<gene>
    <name evidence="1" type="ORF">GHT06_021138</name>
</gene>
<sequence length="177" mass="19983">MAVDATQAAFGKRILIDMARAEGLAFYDQIQVNENRPSQLEIWPPFQRAYDVVLDSDGECSYKTHLMRLIVLHDLRFIFEVLGQVQHVGSFITDNSIDQGQMRSELNKVKTGTVCQGRFPVVHEGRSMAEVIRQGMLHGNYFTIADYRYRSLDCKLLVDVDQPGATRCSSCLQPPGV</sequence>
<dbReference type="AlphaFoldDB" id="A0AAD5KIN5"/>
<evidence type="ECO:0000313" key="2">
    <source>
        <dbReference type="Proteomes" id="UP000820818"/>
    </source>
</evidence>
<proteinExistence type="predicted"/>
<name>A0AAD5KIN5_9CRUS</name>
<dbReference type="EMBL" id="WJBH02000009">
    <property type="protein sequence ID" value="KAI9553242.1"/>
    <property type="molecule type" value="Genomic_DNA"/>
</dbReference>
<keyword evidence="2" id="KW-1185">Reference proteome</keyword>
<dbReference type="Proteomes" id="UP000820818">
    <property type="component" value="Linkage Group LG9"/>
</dbReference>
<evidence type="ECO:0000313" key="1">
    <source>
        <dbReference type="EMBL" id="KAI9553242.1"/>
    </source>
</evidence>
<comment type="caution">
    <text evidence="1">The sequence shown here is derived from an EMBL/GenBank/DDBJ whole genome shotgun (WGS) entry which is preliminary data.</text>
</comment>
<protein>
    <submittedName>
        <fullName evidence="1">Uncharacterized protein</fullName>
    </submittedName>
</protein>
<reference evidence="1 2" key="1">
    <citation type="submission" date="2022-05" db="EMBL/GenBank/DDBJ databases">
        <title>A multi-omics perspective on studying reproductive biology in Daphnia sinensis.</title>
        <authorList>
            <person name="Jia J."/>
        </authorList>
    </citation>
    <scope>NUCLEOTIDE SEQUENCE [LARGE SCALE GENOMIC DNA]</scope>
    <source>
        <strain evidence="1 2">WSL</strain>
    </source>
</reference>
<accession>A0AAD5KIN5</accession>
<organism evidence="1 2">
    <name type="scientific">Daphnia sinensis</name>
    <dbReference type="NCBI Taxonomy" id="1820382"/>
    <lineage>
        <taxon>Eukaryota</taxon>
        <taxon>Metazoa</taxon>
        <taxon>Ecdysozoa</taxon>
        <taxon>Arthropoda</taxon>
        <taxon>Crustacea</taxon>
        <taxon>Branchiopoda</taxon>
        <taxon>Diplostraca</taxon>
        <taxon>Cladocera</taxon>
        <taxon>Anomopoda</taxon>
        <taxon>Daphniidae</taxon>
        <taxon>Daphnia</taxon>
        <taxon>Daphnia similis group</taxon>
    </lineage>
</organism>